<dbReference type="EMBL" id="EQ962656">
    <property type="protein sequence ID" value="EED15873.1"/>
    <property type="molecule type" value="Genomic_DNA"/>
</dbReference>
<dbReference type="AlphaFoldDB" id="B8MG06"/>
<dbReference type="eggNOG" id="KOG0254">
    <property type="taxonomic scope" value="Eukaryota"/>
</dbReference>
<dbReference type="Proteomes" id="UP000001745">
    <property type="component" value="Unassembled WGS sequence"/>
</dbReference>
<feature type="transmembrane region" description="Helical" evidence="8">
    <location>
        <begin position="12"/>
        <end position="30"/>
    </location>
</feature>
<feature type="transmembrane region" description="Helical" evidence="8">
    <location>
        <begin position="654"/>
        <end position="672"/>
    </location>
</feature>
<dbReference type="GeneID" id="8102787"/>
<evidence type="ECO:0000256" key="6">
    <source>
        <dbReference type="ARBA" id="ARBA00023136"/>
    </source>
</evidence>
<proteinExistence type="inferred from homology"/>
<name>B8MG06_TALSN</name>
<dbReference type="PANTHER" id="PTHR23501:SF187">
    <property type="entry name" value="MAJOR FACILITATOR SUPERFAMILY (MFS) PROFILE DOMAIN-CONTAINING PROTEIN"/>
    <property type="match status" value="1"/>
</dbReference>
<evidence type="ECO:0000256" key="4">
    <source>
        <dbReference type="ARBA" id="ARBA00022692"/>
    </source>
</evidence>
<gene>
    <name evidence="9" type="ORF">TSTA_009910</name>
</gene>
<feature type="transmembrane region" description="Helical" evidence="8">
    <location>
        <begin position="514"/>
        <end position="532"/>
    </location>
</feature>
<dbReference type="RefSeq" id="XP_002483107.1">
    <property type="nucleotide sequence ID" value="XM_002483062.1"/>
</dbReference>
<evidence type="ECO:0000256" key="8">
    <source>
        <dbReference type="SAM" id="Phobius"/>
    </source>
</evidence>
<keyword evidence="7" id="KW-0325">Glycoprotein</keyword>
<evidence type="ECO:0000256" key="5">
    <source>
        <dbReference type="ARBA" id="ARBA00022989"/>
    </source>
</evidence>
<dbReference type="OrthoDB" id="10021397at2759"/>
<comment type="subcellular location">
    <subcellularLocation>
        <location evidence="1">Membrane</location>
        <topology evidence="1">Multi-pass membrane protein</topology>
    </subcellularLocation>
</comment>
<evidence type="ECO:0008006" key="11">
    <source>
        <dbReference type="Google" id="ProtNLM"/>
    </source>
</evidence>
<dbReference type="InterPro" id="IPR036259">
    <property type="entry name" value="MFS_trans_sf"/>
</dbReference>
<evidence type="ECO:0000256" key="3">
    <source>
        <dbReference type="ARBA" id="ARBA00022448"/>
    </source>
</evidence>
<dbReference type="VEuPathDB" id="FungiDB:TSTA_009910"/>
<dbReference type="GO" id="GO:0005886">
    <property type="term" value="C:plasma membrane"/>
    <property type="evidence" value="ECO:0007669"/>
    <property type="project" value="TreeGrafter"/>
</dbReference>
<dbReference type="HOGENOM" id="CLU_387880_0_0_1"/>
<dbReference type="PhylomeDB" id="B8MG06"/>
<dbReference type="SUPFAM" id="SSF103473">
    <property type="entry name" value="MFS general substrate transporter"/>
    <property type="match status" value="1"/>
</dbReference>
<keyword evidence="5 8" id="KW-1133">Transmembrane helix</keyword>
<evidence type="ECO:0000313" key="10">
    <source>
        <dbReference type="Proteomes" id="UP000001745"/>
    </source>
</evidence>
<evidence type="ECO:0000256" key="7">
    <source>
        <dbReference type="ARBA" id="ARBA00023180"/>
    </source>
</evidence>
<organism evidence="9 10">
    <name type="scientific">Talaromyces stipitatus (strain ATCC 10500 / CBS 375.48 / QM 6759 / NRRL 1006)</name>
    <name type="common">Penicillium stipitatum</name>
    <dbReference type="NCBI Taxonomy" id="441959"/>
    <lineage>
        <taxon>Eukaryota</taxon>
        <taxon>Fungi</taxon>
        <taxon>Dikarya</taxon>
        <taxon>Ascomycota</taxon>
        <taxon>Pezizomycotina</taxon>
        <taxon>Eurotiomycetes</taxon>
        <taxon>Eurotiomycetidae</taxon>
        <taxon>Eurotiales</taxon>
        <taxon>Trichocomaceae</taxon>
        <taxon>Talaromyces</taxon>
        <taxon>Talaromyces sect. Talaromyces</taxon>
    </lineage>
</organism>
<keyword evidence="6 8" id="KW-0472">Membrane</keyword>
<comment type="similarity">
    <text evidence="2">Belongs to the major facilitator superfamily.</text>
</comment>
<reference evidence="10" key="1">
    <citation type="journal article" date="2015" name="Genome Announc.">
        <title>Genome sequence of the AIDS-associated pathogen Penicillium marneffei (ATCC18224) and its near taxonomic relative Talaromyces stipitatus (ATCC10500).</title>
        <authorList>
            <person name="Nierman W.C."/>
            <person name="Fedorova-Abrams N.D."/>
            <person name="Andrianopoulos A."/>
        </authorList>
    </citation>
    <scope>NUCLEOTIDE SEQUENCE [LARGE SCALE GENOMIC DNA]</scope>
    <source>
        <strain evidence="10">ATCC 10500 / CBS 375.48 / QM 6759 / NRRL 1006</strain>
    </source>
</reference>
<evidence type="ECO:0000256" key="2">
    <source>
        <dbReference type="ARBA" id="ARBA00008335"/>
    </source>
</evidence>
<keyword evidence="3" id="KW-0813">Transport</keyword>
<dbReference type="GO" id="GO:0022857">
    <property type="term" value="F:transmembrane transporter activity"/>
    <property type="evidence" value="ECO:0007669"/>
    <property type="project" value="TreeGrafter"/>
</dbReference>
<keyword evidence="10" id="KW-1185">Reference proteome</keyword>
<evidence type="ECO:0000256" key="1">
    <source>
        <dbReference type="ARBA" id="ARBA00004141"/>
    </source>
</evidence>
<feature type="transmembrane region" description="Helical" evidence="8">
    <location>
        <begin position="473"/>
        <end position="499"/>
    </location>
</feature>
<feature type="transmembrane region" description="Helical" evidence="8">
    <location>
        <begin position="539"/>
        <end position="560"/>
    </location>
</feature>
<dbReference type="InParanoid" id="B8MG06"/>
<accession>B8MG06</accession>
<keyword evidence="4 8" id="KW-0812">Transmembrane</keyword>
<evidence type="ECO:0000313" key="9">
    <source>
        <dbReference type="EMBL" id="EED15873.1"/>
    </source>
</evidence>
<protein>
    <recommendedName>
        <fullName evidence="11">Glycosyltransferase family 31 protein</fullName>
    </recommendedName>
</protein>
<dbReference type="Gene3D" id="3.90.550.50">
    <property type="match status" value="1"/>
</dbReference>
<dbReference type="PANTHER" id="PTHR23501">
    <property type="entry name" value="MAJOR FACILITATOR SUPERFAMILY"/>
    <property type="match status" value="1"/>
</dbReference>
<sequence>MALRYPGYTRQATKYLISCGFLLLLLFFWLPELSARRYNTWDWTGCPDPSATIAQDIQIVVRTGGSEPQSRLRSQLSTILSRIPQRNVLILSDMEEEIGSYHVQDVYADLSEQERASYPEFALYDTQLEYQKQGGNTRELQGGWNLGKYMNLAMKRKIWKMHQESHGGFNFRWFVFLDTDTFIEWENLLVLLSHLNDAKPLYIGSPVWLPALQFAHGGSAYILSYGAMKALNTPETRDKEQLLYSQFGFNTTALCCGDEALANVLKSKGVSLKGYWPMFNGEIPAALSFGRDLWCEPVISLHHIAGEDMQDLWQWIENWKLRTSSMQPILFKDLFEYVAPQIIGTREDWDNIHGSMKIFPKSTAAHSSFQNCKAACELDSSCFQFVYDGTTCAVSDHIRVGSKRSPEENPARTYISGWMIERIRDWTMKTYLWYLIGILGSVSEESEESLSCYSECAKHCIVPLRERGKYMSVIFYINVPIGGGVDTLPTFAGIIPFAIMGGVILSKTGRYKPLHFFGFIALTIGFGLFSTLDENPSDAAWICYQLLCSIGAGCLAGITLPAVQAPLDESDVATATGLWSFTRGFGAIWGVTIPAAVFNNECAKHAAMVSNAGVAQKLSGGKAYEYATQAFLNSTSDPTVRAEVIRVFAKSMQTVWYVCLAFSAPGLIIALFEREVKLRQDLKTEFGIEEDRKDPAAFGVIGLSTVEANAVS</sequence>